<proteinExistence type="predicted"/>
<reference evidence="2" key="1">
    <citation type="submission" date="2025-08" db="UniProtKB">
        <authorList>
            <consortium name="RefSeq"/>
        </authorList>
    </citation>
    <scope>IDENTIFICATION</scope>
</reference>
<dbReference type="GeneID" id="101236582"/>
<protein>
    <submittedName>
        <fullName evidence="2">Uncharacterized protein LOC101236582 isoform X2</fullName>
    </submittedName>
</protein>
<dbReference type="Proteomes" id="UP001652625">
    <property type="component" value="Chromosome 06"/>
</dbReference>
<accession>A0ABM4BYT1</accession>
<keyword evidence="1" id="KW-1185">Reference proteome</keyword>
<organism evidence="1 2">
    <name type="scientific">Hydra vulgaris</name>
    <name type="common">Hydra</name>
    <name type="synonym">Hydra attenuata</name>
    <dbReference type="NCBI Taxonomy" id="6087"/>
    <lineage>
        <taxon>Eukaryota</taxon>
        <taxon>Metazoa</taxon>
        <taxon>Cnidaria</taxon>
        <taxon>Hydrozoa</taxon>
        <taxon>Hydroidolina</taxon>
        <taxon>Anthoathecata</taxon>
        <taxon>Aplanulata</taxon>
        <taxon>Hydridae</taxon>
        <taxon>Hydra</taxon>
    </lineage>
</organism>
<gene>
    <name evidence="2" type="primary">LOC101236582</name>
</gene>
<name>A0ABM4BYT1_HYDVU</name>
<evidence type="ECO:0000313" key="1">
    <source>
        <dbReference type="Proteomes" id="UP001652625"/>
    </source>
</evidence>
<dbReference type="RefSeq" id="XP_065654376.1">
    <property type="nucleotide sequence ID" value="XM_065798304.1"/>
</dbReference>
<evidence type="ECO:0000313" key="2">
    <source>
        <dbReference type="RefSeq" id="XP_065654376.1"/>
    </source>
</evidence>
<sequence length="275" mass="31988">MLDDTIFNLSLQIIYAYEPGEMAVNVTWEYVLPSFLKVISESASSSFVKVDSKNLKFRVPFVFSNIGINQSIITTFSMSCTLSYQLIEIPLKLYFENSAGKSWNLFKTIKKDITKNCKSQIIPSYPSSLLEYYGRGIYWDDINSQIYLCMNQHVTSIKAACYVSNSYGKLWADIDVRIGSVLGHHNSSRELYAIHRNKKLYMKFHLTYKSWIAVTNDEFIMNILNGIDWKRVKSLEGDFNQVFIFGTKHWMGNSEGFYFRNSTDDMWVQRAKWNL</sequence>